<evidence type="ECO:0000313" key="3">
    <source>
        <dbReference type="Proteomes" id="UP001232148"/>
    </source>
</evidence>
<dbReference type="AlphaFoldDB" id="A0AAD9LTH3"/>
<comment type="caution">
    <text evidence="2">The sequence shown here is derived from an EMBL/GenBank/DDBJ whole genome shotgun (WGS) entry which is preliminary data.</text>
</comment>
<proteinExistence type="predicted"/>
<dbReference type="EMBL" id="MU843117">
    <property type="protein sequence ID" value="KAK2021296.1"/>
    <property type="molecule type" value="Genomic_DNA"/>
</dbReference>
<dbReference type="Proteomes" id="UP001232148">
    <property type="component" value="Unassembled WGS sequence"/>
</dbReference>
<organism evidence="2 3">
    <name type="scientific">Colletotrichum zoysiae</name>
    <dbReference type="NCBI Taxonomy" id="1216348"/>
    <lineage>
        <taxon>Eukaryota</taxon>
        <taxon>Fungi</taxon>
        <taxon>Dikarya</taxon>
        <taxon>Ascomycota</taxon>
        <taxon>Pezizomycotina</taxon>
        <taxon>Sordariomycetes</taxon>
        <taxon>Hypocreomycetidae</taxon>
        <taxon>Glomerellales</taxon>
        <taxon>Glomerellaceae</taxon>
        <taxon>Colletotrichum</taxon>
        <taxon>Colletotrichum graminicola species complex</taxon>
    </lineage>
</organism>
<evidence type="ECO:0000313" key="2">
    <source>
        <dbReference type="EMBL" id="KAK2021296.1"/>
    </source>
</evidence>
<keyword evidence="3" id="KW-1185">Reference proteome</keyword>
<reference evidence="2" key="1">
    <citation type="submission" date="2021-06" db="EMBL/GenBank/DDBJ databases">
        <title>Comparative genomics, transcriptomics and evolutionary studies reveal genomic signatures of adaptation to plant cell wall in hemibiotrophic fungi.</title>
        <authorList>
            <consortium name="DOE Joint Genome Institute"/>
            <person name="Baroncelli R."/>
            <person name="Diaz J.F."/>
            <person name="Benocci T."/>
            <person name="Peng M."/>
            <person name="Battaglia E."/>
            <person name="Haridas S."/>
            <person name="Andreopoulos W."/>
            <person name="Labutti K."/>
            <person name="Pangilinan J."/>
            <person name="Floch G.L."/>
            <person name="Makela M.R."/>
            <person name="Henrissat B."/>
            <person name="Grigoriev I.V."/>
            <person name="Crouch J.A."/>
            <person name="De Vries R.P."/>
            <person name="Sukno S.A."/>
            <person name="Thon M.R."/>
        </authorList>
    </citation>
    <scope>NUCLEOTIDE SEQUENCE</scope>
    <source>
        <strain evidence="2">MAFF235873</strain>
    </source>
</reference>
<evidence type="ECO:0000256" key="1">
    <source>
        <dbReference type="SAM" id="MobiDB-lite"/>
    </source>
</evidence>
<gene>
    <name evidence="2" type="ORF">LX32DRAFT_631835</name>
</gene>
<feature type="compositionally biased region" description="Polar residues" evidence="1">
    <location>
        <begin position="1"/>
        <end position="16"/>
    </location>
</feature>
<sequence>MSSLSTSRMPKSTPSRLQGFPLPEFDWDHQQFCREDENTSWVEDNYIGSETPLDAFLGIFDPSPRSTYEKPIISSICNDDALETLRDDIKSVPDTLAAWLDERSLLGGPRKGNGPVLAGGLYGKLKRKRFQEYDVPDAETRRIYMPDPGTWAVAALIWTASPTFAPIFRDLLWKHLMSHRSFTATFSPGPFAFKLEFHIPYYVWEEGNDIRRDVRIKPNGDPLRSSTNLSSLLSQSFSGDRGPPDCLYEAQTSLVVSGPNSSVWTACLLTDTYFKDQTDVNDEELLSYHEAAWINDGLYYDPLASGEIDATVPIWNPREYYCLVLMIRIKQIKEEWVRIVYHLKNRMDAHLQKHGASRSTDASFLRSSQSQSVAFDKTYHWIKQMANLLNGFIDTLSEVLESWTCFSNGDISLFANGASYKLKLSIHNINTIMDTELRGVLTELCSLRTRLERFRAVEFHF</sequence>
<protein>
    <submittedName>
        <fullName evidence="2">Uncharacterized protein</fullName>
    </submittedName>
</protein>
<name>A0AAD9LTH3_9PEZI</name>
<accession>A0AAD9LTH3</accession>
<feature type="region of interest" description="Disordered" evidence="1">
    <location>
        <begin position="1"/>
        <end position="21"/>
    </location>
</feature>